<accession>A0A814AUG5</accession>
<name>A0A814AUG5_9BILA</name>
<dbReference type="InterPro" id="IPR013083">
    <property type="entry name" value="Znf_RING/FYVE/PHD"/>
</dbReference>
<feature type="domain" description="B box-type" evidence="6">
    <location>
        <begin position="25"/>
        <end position="72"/>
    </location>
</feature>
<keyword evidence="1" id="KW-0479">Metal-binding</keyword>
<feature type="domain" description="B box-type" evidence="6">
    <location>
        <begin position="75"/>
        <end position="121"/>
    </location>
</feature>
<protein>
    <recommendedName>
        <fullName evidence="13">Zinc finger FYVE domain-containing protein 1</fullName>
    </recommendedName>
</protein>
<feature type="region of interest" description="Disordered" evidence="5">
    <location>
        <begin position="115"/>
        <end position="242"/>
    </location>
</feature>
<dbReference type="GO" id="GO:0043325">
    <property type="term" value="F:phosphatidylinositol-3,4-bisphosphate binding"/>
    <property type="evidence" value="ECO:0007669"/>
    <property type="project" value="TreeGrafter"/>
</dbReference>
<evidence type="ECO:0000313" key="8">
    <source>
        <dbReference type="EMBL" id="CAF0817462.1"/>
    </source>
</evidence>
<feature type="domain" description="FYVE-type" evidence="7">
    <location>
        <begin position="737"/>
        <end position="797"/>
    </location>
</feature>
<feature type="region of interest" description="Disordered" evidence="5">
    <location>
        <begin position="268"/>
        <end position="294"/>
    </location>
</feature>
<dbReference type="SMART" id="SM00064">
    <property type="entry name" value="FYVE"/>
    <property type="match status" value="2"/>
</dbReference>
<gene>
    <name evidence="9" type="ORF">GPM918_LOCUS9600</name>
    <name evidence="8" type="ORF">OVA965_LOCUS5470</name>
    <name evidence="11" type="ORF">SRO942_LOCUS9601</name>
    <name evidence="10" type="ORF">TMI583_LOCUS5465</name>
</gene>
<reference evidence="9" key="1">
    <citation type="submission" date="2021-02" db="EMBL/GenBank/DDBJ databases">
        <authorList>
            <person name="Nowell W R."/>
        </authorList>
    </citation>
    <scope>NUCLEOTIDE SEQUENCE</scope>
</reference>
<evidence type="ECO:0000259" key="7">
    <source>
        <dbReference type="PROSITE" id="PS50178"/>
    </source>
</evidence>
<organism evidence="9 12">
    <name type="scientific">Didymodactylos carnosus</name>
    <dbReference type="NCBI Taxonomy" id="1234261"/>
    <lineage>
        <taxon>Eukaryota</taxon>
        <taxon>Metazoa</taxon>
        <taxon>Spiralia</taxon>
        <taxon>Gnathifera</taxon>
        <taxon>Rotifera</taxon>
        <taxon>Eurotatoria</taxon>
        <taxon>Bdelloidea</taxon>
        <taxon>Philodinida</taxon>
        <taxon>Philodinidae</taxon>
        <taxon>Didymodactylos</taxon>
    </lineage>
</organism>
<dbReference type="EMBL" id="CAJNOQ010001800">
    <property type="protein sequence ID" value="CAF0920021.1"/>
    <property type="molecule type" value="Genomic_DNA"/>
</dbReference>
<dbReference type="InterPro" id="IPR000315">
    <property type="entry name" value="Znf_B-box"/>
</dbReference>
<dbReference type="OrthoDB" id="68108at2759"/>
<keyword evidence="2 4" id="KW-0863">Zinc-finger</keyword>
<evidence type="ECO:0008006" key="13">
    <source>
        <dbReference type="Google" id="ProtNLM"/>
    </source>
</evidence>
<dbReference type="SUPFAM" id="SSF57903">
    <property type="entry name" value="FYVE/PHD zinc finger"/>
    <property type="match status" value="2"/>
</dbReference>
<proteinExistence type="predicted"/>
<evidence type="ECO:0000256" key="5">
    <source>
        <dbReference type="SAM" id="MobiDB-lite"/>
    </source>
</evidence>
<dbReference type="PROSITE" id="PS50178">
    <property type="entry name" value="ZF_FYVE"/>
    <property type="match status" value="2"/>
</dbReference>
<evidence type="ECO:0000256" key="2">
    <source>
        <dbReference type="ARBA" id="ARBA00022771"/>
    </source>
</evidence>
<keyword evidence="3" id="KW-0862">Zinc</keyword>
<evidence type="ECO:0000313" key="11">
    <source>
        <dbReference type="EMBL" id="CAF3699472.1"/>
    </source>
</evidence>
<dbReference type="Proteomes" id="UP000682733">
    <property type="component" value="Unassembled WGS sequence"/>
</dbReference>
<evidence type="ECO:0000259" key="6">
    <source>
        <dbReference type="PROSITE" id="PS50119"/>
    </source>
</evidence>
<dbReference type="GO" id="GO:0140042">
    <property type="term" value="P:lipid droplet formation"/>
    <property type="evidence" value="ECO:0007669"/>
    <property type="project" value="TreeGrafter"/>
</dbReference>
<dbReference type="InterPro" id="IPR042427">
    <property type="entry name" value="ZFYV1"/>
</dbReference>
<dbReference type="SUPFAM" id="SSF52540">
    <property type="entry name" value="P-loop containing nucleoside triphosphate hydrolases"/>
    <property type="match status" value="1"/>
</dbReference>
<dbReference type="Pfam" id="PF01363">
    <property type="entry name" value="FYVE"/>
    <property type="match status" value="2"/>
</dbReference>
<dbReference type="Gene3D" id="3.30.160.60">
    <property type="entry name" value="Classic Zinc Finger"/>
    <property type="match status" value="1"/>
</dbReference>
<feature type="domain" description="FYVE-type" evidence="7">
    <location>
        <begin position="899"/>
        <end position="960"/>
    </location>
</feature>
<feature type="compositionally biased region" description="Polar residues" evidence="5">
    <location>
        <begin position="167"/>
        <end position="184"/>
    </location>
</feature>
<evidence type="ECO:0000313" key="12">
    <source>
        <dbReference type="Proteomes" id="UP000663829"/>
    </source>
</evidence>
<feature type="region of interest" description="Disordered" evidence="5">
    <location>
        <begin position="808"/>
        <end position="840"/>
    </location>
</feature>
<dbReference type="GO" id="GO:0005545">
    <property type="term" value="F:1-phosphatidylinositol binding"/>
    <property type="evidence" value="ECO:0007669"/>
    <property type="project" value="TreeGrafter"/>
</dbReference>
<feature type="compositionally biased region" description="Polar residues" evidence="5">
    <location>
        <begin position="225"/>
        <end position="242"/>
    </location>
</feature>
<evidence type="ECO:0000313" key="9">
    <source>
        <dbReference type="EMBL" id="CAF0920021.1"/>
    </source>
</evidence>
<dbReference type="PROSITE" id="PS50119">
    <property type="entry name" value="ZF_BBOX"/>
    <property type="match status" value="2"/>
</dbReference>
<evidence type="ECO:0000256" key="1">
    <source>
        <dbReference type="ARBA" id="ARBA00022723"/>
    </source>
</evidence>
<dbReference type="CDD" id="cd19757">
    <property type="entry name" value="Bbox1"/>
    <property type="match status" value="1"/>
</dbReference>
<feature type="compositionally biased region" description="Basic and acidic residues" evidence="5">
    <location>
        <begin position="808"/>
        <end position="821"/>
    </location>
</feature>
<dbReference type="Proteomes" id="UP000681722">
    <property type="component" value="Unassembled WGS sequence"/>
</dbReference>
<feature type="compositionally biased region" description="Low complexity" evidence="5">
    <location>
        <begin position="823"/>
        <end position="836"/>
    </location>
</feature>
<dbReference type="EMBL" id="CAJOBA010001540">
    <property type="protein sequence ID" value="CAF3601535.1"/>
    <property type="molecule type" value="Genomic_DNA"/>
</dbReference>
<sequence>MSPSIDDPSPNSSSPATVNSFLTCAERVACESQLTSEASYFCITCNTLQCKACENDLHKNINDNEQHERFNLSEIENELCSTNKQHHAVFYCTQCRRFYCYPCWEDQHCHGAARQHKPSKTCQDTQTPTTPNNQKHNDQFPQPVTLTQKHHESKPIKIPPATDKHTSSSSSTNIVGTKTSTGKSASFEDLNHGKFQNIDMNNDDEHSEFVETDNRYHHSKKERSSSTTFKQKPTSSRYSSSAAQLMLPKQHNFDEHLLLESMLDDEDTPSAISKKKQDHHRNKHDEKREEDGGGGLLLLDAKEHLTVNNEQDFLRKLQCEQTDLNVKCLSIIGNTGDGKSHTLNQIFFKGTEVFQTSSSSNSCTMGIWAALDQTTKTLVLDTEGLLGISQNANIRNRLLLKILCISDIIVFRTRAQKLPNDMFHFLSDASNAFLKFFRKELENVMKNLKADGPITCLGPTLVVFHETQHTDVLRDDLQTRKTAVEQLKERFEKMKCSYEAYSTIEYVGIQTKKLPTNFGELRSTIFSTLDNNKIRSPRKLSVIYNALKALNEKFNQVIPDTVPSSLPDDFFTCCLKCIACGSKCVNSANHQKEDLPHSCNEPCMFIKEIGNEVFKCLQCHREGRDVIVPCKIVTKSDSLVSGLAKYVWSGYVIECPFHGEVFRSRKYWYGNNDPKDVTRAEIVHVWPGDDITKLASDITPRKIMESVLYVGSYLSAPTAQVREWVADSVAPTYWTPNRDIAECSQCKLLFGLEHSKHHCRACGLVFCESCTSKRRIISWINNETPLRVCDKCYLSPTPPTIRNTVNHEKISTSHNHVKDTRVSPSSSSTTTATTTSGEDLCMSPTEIFDIESPSGTVSTDIPTSRRVYETVKNQFEKMAVTYPLELIKESTRPGYWRPDNECRACFICHQSFNNTTKRLHHCRNCGDCVCESCSPTKRPVPERDWITPVRVCKLCDRAMNEGRK</sequence>
<feature type="compositionally biased region" description="Basic residues" evidence="5">
    <location>
        <begin position="273"/>
        <end position="282"/>
    </location>
</feature>
<dbReference type="Proteomes" id="UP000663829">
    <property type="component" value="Unassembled WGS sequence"/>
</dbReference>
<keyword evidence="12" id="KW-1185">Reference proteome</keyword>
<dbReference type="GO" id="GO:0008270">
    <property type="term" value="F:zinc ion binding"/>
    <property type="evidence" value="ECO:0007669"/>
    <property type="project" value="UniProtKB-KW"/>
</dbReference>
<dbReference type="EMBL" id="CAJNOK010001541">
    <property type="protein sequence ID" value="CAF0817462.1"/>
    <property type="molecule type" value="Genomic_DNA"/>
</dbReference>
<feature type="compositionally biased region" description="Low complexity" evidence="5">
    <location>
        <begin position="125"/>
        <end position="134"/>
    </location>
</feature>
<dbReference type="InterPro" id="IPR011011">
    <property type="entry name" value="Znf_FYVE_PHD"/>
</dbReference>
<dbReference type="GO" id="GO:0032266">
    <property type="term" value="F:phosphatidylinositol-3-phosphate binding"/>
    <property type="evidence" value="ECO:0007669"/>
    <property type="project" value="TreeGrafter"/>
</dbReference>
<dbReference type="Proteomes" id="UP000677228">
    <property type="component" value="Unassembled WGS sequence"/>
</dbReference>
<dbReference type="AlphaFoldDB" id="A0A814AUG5"/>
<dbReference type="GO" id="GO:0005547">
    <property type="term" value="F:phosphatidylinositol-3,4,5-trisphosphate binding"/>
    <property type="evidence" value="ECO:0007669"/>
    <property type="project" value="TreeGrafter"/>
</dbReference>
<evidence type="ECO:0000256" key="4">
    <source>
        <dbReference type="PROSITE-ProRule" id="PRU00024"/>
    </source>
</evidence>
<feature type="compositionally biased region" description="Basic and acidic residues" evidence="5">
    <location>
        <begin position="203"/>
        <end position="216"/>
    </location>
</feature>
<dbReference type="PANTHER" id="PTHR46624">
    <property type="entry name" value="AGAP002036-PA"/>
    <property type="match status" value="1"/>
</dbReference>
<dbReference type="Gene3D" id="3.30.40.10">
    <property type="entry name" value="Zinc/RING finger domain, C3HC4 (zinc finger)"/>
    <property type="match status" value="2"/>
</dbReference>
<dbReference type="PANTHER" id="PTHR46624:SF4">
    <property type="entry name" value="FYVE-TYPE DOMAIN-CONTAINING PROTEIN"/>
    <property type="match status" value="1"/>
</dbReference>
<evidence type="ECO:0000313" key="10">
    <source>
        <dbReference type="EMBL" id="CAF3601535.1"/>
    </source>
</evidence>
<comment type="caution">
    <text evidence="9">The sequence shown here is derived from an EMBL/GenBank/DDBJ whole genome shotgun (WGS) entry which is preliminary data.</text>
</comment>
<dbReference type="InterPro" id="IPR017455">
    <property type="entry name" value="Znf_FYVE-rel"/>
</dbReference>
<dbReference type="InterPro" id="IPR000306">
    <property type="entry name" value="Znf_FYVE"/>
</dbReference>
<evidence type="ECO:0000256" key="3">
    <source>
        <dbReference type="ARBA" id="ARBA00022833"/>
    </source>
</evidence>
<dbReference type="EMBL" id="CAJOBC010001800">
    <property type="protein sequence ID" value="CAF3699472.1"/>
    <property type="molecule type" value="Genomic_DNA"/>
</dbReference>
<dbReference type="Gene3D" id="3.40.50.300">
    <property type="entry name" value="P-loop containing nucleotide triphosphate hydrolases"/>
    <property type="match status" value="1"/>
</dbReference>
<dbReference type="InterPro" id="IPR027417">
    <property type="entry name" value="P-loop_NTPase"/>
</dbReference>
<dbReference type="GO" id="GO:0005811">
    <property type="term" value="C:lipid droplet"/>
    <property type="evidence" value="ECO:0007669"/>
    <property type="project" value="TreeGrafter"/>
</dbReference>